<dbReference type="Proteomes" id="UP000265366">
    <property type="component" value="Unassembled WGS sequence"/>
</dbReference>
<keyword evidence="1" id="KW-0472">Membrane</keyword>
<keyword evidence="3" id="KW-1185">Reference proteome</keyword>
<keyword evidence="1" id="KW-1133">Transmembrane helix</keyword>
<comment type="caution">
    <text evidence="2">The sequence shown here is derived from an EMBL/GenBank/DDBJ whole genome shotgun (WGS) entry which is preliminary data.</text>
</comment>
<dbReference type="AlphaFoldDB" id="A0A3A1P822"/>
<feature type="transmembrane region" description="Helical" evidence="1">
    <location>
        <begin position="21"/>
        <end position="40"/>
    </location>
</feature>
<evidence type="ECO:0000313" key="2">
    <source>
        <dbReference type="EMBL" id="RIV89907.1"/>
    </source>
</evidence>
<organism evidence="2 3">
    <name type="scientific">Aurantiacibacter xanthus</name>
    <dbReference type="NCBI Taxonomy" id="1784712"/>
    <lineage>
        <taxon>Bacteria</taxon>
        <taxon>Pseudomonadati</taxon>
        <taxon>Pseudomonadota</taxon>
        <taxon>Alphaproteobacteria</taxon>
        <taxon>Sphingomonadales</taxon>
        <taxon>Erythrobacteraceae</taxon>
        <taxon>Aurantiacibacter</taxon>
    </lineage>
</organism>
<evidence type="ECO:0000313" key="3">
    <source>
        <dbReference type="Proteomes" id="UP000265366"/>
    </source>
</evidence>
<proteinExistence type="predicted"/>
<dbReference type="RefSeq" id="WP_119592027.1">
    <property type="nucleotide sequence ID" value="NZ_QXFM01000054.1"/>
</dbReference>
<gene>
    <name evidence="2" type="ORF">D2V17_05155</name>
</gene>
<name>A0A3A1P822_9SPHN</name>
<accession>A0A3A1P822</accession>
<keyword evidence="1" id="KW-0812">Transmembrane</keyword>
<evidence type="ECO:0000256" key="1">
    <source>
        <dbReference type="SAM" id="Phobius"/>
    </source>
</evidence>
<reference evidence="2 3" key="1">
    <citation type="submission" date="2018-08" db="EMBL/GenBank/DDBJ databases">
        <title>Erythrobacter zhengii sp.nov., a bacterium isolated from deep-sea sediment.</title>
        <authorList>
            <person name="Fang C."/>
            <person name="Wu Y.-H."/>
            <person name="Sun C."/>
            <person name="Wang H."/>
            <person name="Cheng H."/>
            <person name="Meng F.-X."/>
            <person name="Wang C.-S."/>
            <person name="Xu X.-W."/>
        </authorList>
    </citation>
    <scope>NUCLEOTIDE SEQUENCE [LARGE SCALE GENOMIC DNA]</scope>
    <source>
        <strain evidence="2 3">CCTCC AB 2015396</strain>
    </source>
</reference>
<sequence length="102" mass="10787">MSRKSKAKHTAEAEDGKPIAHPILAEILIVIIASLLRNLVVNALSKGKFIQSENDRKLLRSSPARRVGLLGAKYVARKSVPGAVVIGAGIVANALIRGRAGK</sequence>
<feature type="transmembrane region" description="Helical" evidence="1">
    <location>
        <begin position="79"/>
        <end position="96"/>
    </location>
</feature>
<dbReference type="OrthoDB" id="7391946at2"/>
<protein>
    <submittedName>
        <fullName evidence="2">Uncharacterized protein</fullName>
    </submittedName>
</protein>
<dbReference type="EMBL" id="QXFM01000054">
    <property type="protein sequence ID" value="RIV89907.1"/>
    <property type="molecule type" value="Genomic_DNA"/>
</dbReference>